<dbReference type="AlphaFoldDB" id="A0A0E9WCH3"/>
<protein>
    <submittedName>
        <fullName evidence="1">Uncharacterized protein</fullName>
    </submittedName>
</protein>
<reference evidence="1" key="2">
    <citation type="journal article" date="2015" name="Fish Shellfish Immunol.">
        <title>Early steps in the European eel (Anguilla anguilla)-Vibrio vulnificus interaction in the gills: Role of the RtxA13 toxin.</title>
        <authorList>
            <person name="Callol A."/>
            <person name="Pajuelo D."/>
            <person name="Ebbesson L."/>
            <person name="Teles M."/>
            <person name="MacKenzie S."/>
            <person name="Amaro C."/>
        </authorList>
    </citation>
    <scope>NUCLEOTIDE SEQUENCE</scope>
</reference>
<name>A0A0E9WCH3_ANGAN</name>
<organism evidence="1">
    <name type="scientific">Anguilla anguilla</name>
    <name type="common">European freshwater eel</name>
    <name type="synonym">Muraena anguilla</name>
    <dbReference type="NCBI Taxonomy" id="7936"/>
    <lineage>
        <taxon>Eukaryota</taxon>
        <taxon>Metazoa</taxon>
        <taxon>Chordata</taxon>
        <taxon>Craniata</taxon>
        <taxon>Vertebrata</taxon>
        <taxon>Euteleostomi</taxon>
        <taxon>Actinopterygii</taxon>
        <taxon>Neopterygii</taxon>
        <taxon>Teleostei</taxon>
        <taxon>Anguilliformes</taxon>
        <taxon>Anguillidae</taxon>
        <taxon>Anguilla</taxon>
    </lineage>
</organism>
<dbReference type="EMBL" id="GBXM01020525">
    <property type="protein sequence ID" value="JAH88052.1"/>
    <property type="molecule type" value="Transcribed_RNA"/>
</dbReference>
<evidence type="ECO:0000313" key="1">
    <source>
        <dbReference type="EMBL" id="JAH88052.1"/>
    </source>
</evidence>
<sequence length="39" mass="4475">METSILSSHQYQLRYCGLAELLAARVPIRERRGLFLPSV</sequence>
<reference evidence="1" key="1">
    <citation type="submission" date="2014-11" db="EMBL/GenBank/DDBJ databases">
        <authorList>
            <person name="Amaro Gonzalez C."/>
        </authorList>
    </citation>
    <scope>NUCLEOTIDE SEQUENCE</scope>
</reference>
<accession>A0A0E9WCH3</accession>
<proteinExistence type="predicted"/>